<protein>
    <submittedName>
        <fullName evidence="2">Uncharacterized protein</fullName>
    </submittedName>
</protein>
<accession>A0A448WG41</accession>
<comment type="caution">
    <text evidence="2">The sequence shown here is derived from an EMBL/GenBank/DDBJ whole genome shotgun (WGS) entry which is preliminary data.</text>
</comment>
<feature type="region of interest" description="Disordered" evidence="1">
    <location>
        <begin position="35"/>
        <end position="54"/>
    </location>
</feature>
<organism evidence="2 3">
    <name type="scientific">Protopolystoma xenopodis</name>
    <dbReference type="NCBI Taxonomy" id="117903"/>
    <lineage>
        <taxon>Eukaryota</taxon>
        <taxon>Metazoa</taxon>
        <taxon>Spiralia</taxon>
        <taxon>Lophotrochozoa</taxon>
        <taxon>Platyhelminthes</taxon>
        <taxon>Monogenea</taxon>
        <taxon>Polyopisthocotylea</taxon>
        <taxon>Polystomatidea</taxon>
        <taxon>Polystomatidae</taxon>
        <taxon>Protopolystoma</taxon>
    </lineage>
</organism>
<gene>
    <name evidence="2" type="ORF">PXEA_LOCUS4381</name>
</gene>
<evidence type="ECO:0000313" key="3">
    <source>
        <dbReference type="Proteomes" id="UP000784294"/>
    </source>
</evidence>
<name>A0A448WG41_9PLAT</name>
<dbReference type="Proteomes" id="UP000784294">
    <property type="component" value="Unassembled WGS sequence"/>
</dbReference>
<proteinExistence type="predicted"/>
<dbReference type="EMBL" id="CAAALY010010359">
    <property type="protein sequence ID" value="VEL10941.1"/>
    <property type="molecule type" value="Genomic_DNA"/>
</dbReference>
<evidence type="ECO:0000256" key="1">
    <source>
        <dbReference type="SAM" id="MobiDB-lite"/>
    </source>
</evidence>
<reference evidence="2" key="1">
    <citation type="submission" date="2018-11" db="EMBL/GenBank/DDBJ databases">
        <authorList>
            <consortium name="Pathogen Informatics"/>
        </authorList>
    </citation>
    <scope>NUCLEOTIDE SEQUENCE</scope>
</reference>
<evidence type="ECO:0000313" key="2">
    <source>
        <dbReference type="EMBL" id="VEL10941.1"/>
    </source>
</evidence>
<keyword evidence="3" id="KW-1185">Reference proteome</keyword>
<sequence>MVGRPLCRSAPWHQSSGQLYFHKTDSAPPDCLAVPPALSRAGRPEEMGSRSRALSAAISNPTPRLGEPHDTPTELVGVVGVVGPSGISSNQPHRSSLPKAARPGKWAECTHTHTHTPCSRAPTHRDPKHTHVRLHFHVGSASLWSALKPAEGMRLGCGTSGLGQVGGERKAEG</sequence>
<dbReference type="AlphaFoldDB" id="A0A448WG41"/>